<protein>
    <recommendedName>
        <fullName evidence="2">DUF8213 domain-containing protein</fullName>
    </recommendedName>
</protein>
<feature type="domain" description="DUF8213" evidence="2">
    <location>
        <begin position="167"/>
        <end position="265"/>
    </location>
</feature>
<dbReference type="Proteomes" id="UP000198521">
    <property type="component" value="Unassembled WGS sequence"/>
</dbReference>
<gene>
    <name evidence="3" type="ORF">SAMN04487910_0004</name>
</gene>
<organism evidence="3 4">
    <name type="scientific">Aquimarina amphilecti</name>
    <dbReference type="NCBI Taxonomy" id="1038014"/>
    <lineage>
        <taxon>Bacteria</taxon>
        <taxon>Pseudomonadati</taxon>
        <taxon>Bacteroidota</taxon>
        <taxon>Flavobacteriia</taxon>
        <taxon>Flavobacteriales</taxon>
        <taxon>Flavobacteriaceae</taxon>
        <taxon>Aquimarina</taxon>
    </lineage>
</organism>
<sequence>MKNYVSFIAILLCALLFVQCTQENISPQAEEIGLEIENENQFSGKLYTNNSNITYSIEAISELKFIIDLTIDKKTIEASVDYEKEGITINGHNNNFTELQKEALLNTGKVISEYLLATKKGEISMTEYTLLSLIEYWGKSPVNYVYSKREITSAPNPNALKSRNEGITCIRKNTYVNAEYDDSRGNHKDRVKVGSKPRNNYGCMGRCGGDCGRWWIPSAWTKDCMDHDQCSNVNNASGGSSDGNCGDEFNEAADDYVFGVIRGCRG</sequence>
<evidence type="ECO:0000259" key="2">
    <source>
        <dbReference type="Pfam" id="PF26641"/>
    </source>
</evidence>
<reference evidence="3 4" key="1">
    <citation type="submission" date="2016-10" db="EMBL/GenBank/DDBJ databases">
        <authorList>
            <person name="de Groot N.N."/>
        </authorList>
    </citation>
    <scope>NUCLEOTIDE SEQUENCE [LARGE SCALE GENOMIC DNA]</scope>
    <source>
        <strain evidence="3 4">DSM 25232</strain>
    </source>
</reference>
<dbReference type="RefSeq" id="WP_091403727.1">
    <property type="nucleotide sequence ID" value="NZ_FOAB01000001.1"/>
</dbReference>
<dbReference type="AlphaFoldDB" id="A0A1H7FA77"/>
<evidence type="ECO:0000313" key="4">
    <source>
        <dbReference type="Proteomes" id="UP000198521"/>
    </source>
</evidence>
<accession>A0A1H7FA77</accession>
<proteinExistence type="predicted"/>
<dbReference type="InterPro" id="IPR058526">
    <property type="entry name" value="DUF8213"/>
</dbReference>
<dbReference type="STRING" id="1038014.SAMN04487910_0004"/>
<dbReference type="Pfam" id="PF26641">
    <property type="entry name" value="DUF8213"/>
    <property type="match status" value="1"/>
</dbReference>
<dbReference type="OrthoDB" id="1186121at2"/>
<feature type="signal peptide" evidence="1">
    <location>
        <begin position="1"/>
        <end position="23"/>
    </location>
</feature>
<feature type="chain" id="PRO_5011605072" description="DUF8213 domain-containing protein" evidence="1">
    <location>
        <begin position="24"/>
        <end position="266"/>
    </location>
</feature>
<keyword evidence="4" id="KW-1185">Reference proteome</keyword>
<name>A0A1H7FA77_AQUAM</name>
<keyword evidence="1" id="KW-0732">Signal</keyword>
<evidence type="ECO:0000313" key="3">
    <source>
        <dbReference type="EMBL" id="SEK22247.1"/>
    </source>
</evidence>
<dbReference type="EMBL" id="FOAB01000001">
    <property type="protein sequence ID" value="SEK22247.1"/>
    <property type="molecule type" value="Genomic_DNA"/>
</dbReference>
<evidence type="ECO:0000256" key="1">
    <source>
        <dbReference type="SAM" id="SignalP"/>
    </source>
</evidence>